<protein>
    <recommendedName>
        <fullName evidence="3">SHS2 domain-containing protein</fullName>
    </recommendedName>
</protein>
<dbReference type="InterPro" id="IPR043129">
    <property type="entry name" value="ATPase_NBD"/>
</dbReference>
<dbReference type="PANTHER" id="PTHR32432">
    <property type="entry name" value="CELL DIVISION PROTEIN FTSA-RELATED"/>
    <property type="match status" value="1"/>
</dbReference>
<dbReference type="PANTHER" id="PTHR32432:SF3">
    <property type="entry name" value="ETHANOLAMINE UTILIZATION PROTEIN EUTJ"/>
    <property type="match status" value="1"/>
</dbReference>
<evidence type="ECO:0000313" key="1">
    <source>
        <dbReference type="EMBL" id="PIY59317.1"/>
    </source>
</evidence>
<evidence type="ECO:0008006" key="3">
    <source>
        <dbReference type="Google" id="ProtNLM"/>
    </source>
</evidence>
<proteinExistence type="predicted"/>
<name>A0A2M7Q7A2_9BACT</name>
<dbReference type="Proteomes" id="UP000230363">
    <property type="component" value="Unassembled WGS sequence"/>
</dbReference>
<dbReference type="NCBIfam" id="TIGR01175">
    <property type="entry name" value="pilM"/>
    <property type="match status" value="1"/>
</dbReference>
<dbReference type="CDD" id="cd24049">
    <property type="entry name" value="ASKHA_NBD_PilM"/>
    <property type="match status" value="1"/>
</dbReference>
<dbReference type="Gene3D" id="3.30.1490.300">
    <property type="match status" value="1"/>
</dbReference>
<organism evidence="1 2">
    <name type="scientific">Candidatus Wolfebacteria bacterium CG_4_10_14_0_8_um_filter_37_11</name>
    <dbReference type="NCBI Taxonomy" id="1975062"/>
    <lineage>
        <taxon>Bacteria</taxon>
        <taxon>Candidatus Wolfeibacteriota</taxon>
    </lineage>
</organism>
<dbReference type="AlphaFoldDB" id="A0A2M7Q7A2"/>
<comment type="caution">
    <text evidence="1">The sequence shown here is derived from an EMBL/GenBank/DDBJ whole genome shotgun (WGS) entry which is preliminary data.</text>
</comment>
<gene>
    <name evidence="1" type="ORF">COY96_02490</name>
</gene>
<dbReference type="EMBL" id="PFKZ01000090">
    <property type="protein sequence ID" value="PIY59317.1"/>
    <property type="molecule type" value="Genomic_DNA"/>
</dbReference>
<dbReference type="Pfam" id="PF11104">
    <property type="entry name" value="PilM_2"/>
    <property type="match status" value="1"/>
</dbReference>
<accession>A0A2M7Q7A2</accession>
<dbReference type="InterPro" id="IPR005883">
    <property type="entry name" value="PilM"/>
</dbReference>
<reference evidence="2" key="1">
    <citation type="submission" date="2017-09" db="EMBL/GenBank/DDBJ databases">
        <title>Depth-based differentiation of microbial function through sediment-hosted aquifers and enrichment of novel symbionts in the deep terrestrial subsurface.</title>
        <authorList>
            <person name="Probst A.J."/>
            <person name="Ladd B."/>
            <person name="Jarett J.K."/>
            <person name="Geller-Mcgrath D.E."/>
            <person name="Sieber C.M.K."/>
            <person name="Emerson J.B."/>
            <person name="Anantharaman K."/>
            <person name="Thomas B.C."/>
            <person name="Malmstrom R."/>
            <person name="Stieglmeier M."/>
            <person name="Klingl A."/>
            <person name="Woyke T."/>
            <person name="Ryan C.M."/>
            <person name="Banfield J.F."/>
        </authorList>
    </citation>
    <scope>NUCLEOTIDE SEQUENCE [LARGE SCALE GENOMIC DNA]</scope>
</reference>
<evidence type="ECO:0000313" key="2">
    <source>
        <dbReference type="Proteomes" id="UP000230363"/>
    </source>
</evidence>
<dbReference type="Gene3D" id="3.30.420.40">
    <property type="match status" value="2"/>
</dbReference>
<sequence length="344" mass="36846">MGSVLGVDIGTAAIKIVEIKKTSTLPKLINYGILRSNTHLDRPNSAIQSSALKIAEKETADLLKILIREAGFKAKEAIASIPVFSVFITLLEMPQMPEADVAKAMAFQIKQHIPLPVSEVAIDWLKVGDKETEGGIKQQILLISIPKEIIKRYQNIFKMAGLKLKALEIESLSLARALVGNNQAPVLMVDIGACSTNIAAIDQGFLKLNVFTDIAGSSLTSAIANGLGINVKRAENLKKQKGLKAGAAEYELSTLPLPYLDAIIGEGLRAKNKFEREQEKKIEKIILAGGGANLLGIEEYFAKQTSAPVLVGDSLSALSYSPEIGILKKQLGAELAIAVGLAIK</sequence>
<dbReference type="PIRSF" id="PIRSF019169">
    <property type="entry name" value="PilM"/>
    <property type="match status" value="1"/>
</dbReference>
<dbReference type="SUPFAM" id="SSF53067">
    <property type="entry name" value="Actin-like ATPase domain"/>
    <property type="match status" value="2"/>
</dbReference>
<dbReference type="InterPro" id="IPR050696">
    <property type="entry name" value="FtsA/MreB"/>
</dbReference>